<evidence type="ECO:0000256" key="20">
    <source>
        <dbReference type="ARBA" id="ARBA00066359"/>
    </source>
</evidence>
<comment type="pathway">
    <text evidence="18">Cofactor biosynthesis; coenzyme A biosynthesis; CoA from (R)-pantothenate: step 5/5.</text>
</comment>
<evidence type="ECO:0000256" key="18">
    <source>
        <dbReference type="ARBA" id="ARBA00060696"/>
    </source>
</evidence>
<evidence type="ECO:0000256" key="2">
    <source>
        <dbReference type="ARBA" id="ARBA00004496"/>
    </source>
</evidence>
<dbReference type="PANTHER" id="PTHR10695">
    <property type="entry name" value="DEPHOSPHO-COA KINASE-RELATED"/>
    <property type="match status" value="1"/>
</dbReference>
<dbReference type="FunFam" id="3.40.50.300:FF:000899">
    <property type="entry name" value="Bifunctional coenzyme A synthase"/>
    <property type="match status" value="1"/>
</dbReference>
<dbReference type="EMBL" id="VIIS01000041">
    <property type="protein sequence ID" value="KAF0314173.1"/>
    <property type="molecule type" value="Genomic_DNA"/>
</dbReference>
<keyword evidence="7" id="KW-0808">Transferase</keyword>
<dbReference type="SUPFAM" id="SSF52374">
    <property type="entry name" value="Nucleotidylyl transferase"/>
    <property type="match status" value="1"/>
</dbReference>
<dbReference type="EC" id="2.7.1.24" evidence="20"/>
<evidence type="ECO:0000256" key="10">
    <source>
        <dbReference type="ARBA" id="ARBA00022777"/>
    </source>
</evidence>
<evidence type="ECO:0000256" key="21">
    <source>
        <dbReference type="ARBA" id="ARBA00067394"/>
    </source>
</evidence>
<dbReference type="Gene3D" id="3.40.50.300">
    <property type="entry name" value="P-loop containing nucleotide triphosphate hydrolases"/>
    <property type="match status" value="1"/>
</dbReference>
<evidence type="ECO:0000256" key="12">
    <source>
        <dbReference type="ARBA" id="ARBA00023128"/>
    </source>
</evidence>
<evidence type="ECO:0000256" key="3">
    <source>
        <dbReference type="ARBA" id="ARBA00011245"/>
    </source>
</evidence>
<keyword evidence="13" id="KW-0511">Multifunctional enzyme</keyword>
<comment type="caution">
    <text evidence="23">The sequence shown here is derived from an EMBL/GenBank/DDBJ whole genome shotgun (WGS) entry which is preliminary data.</text>
</comment>
<dbReference type="GO" id="GO:0015937">
    <property type="term" value="P:coenzyme A biosynthetic process"/>
    <property type="evidence" value="ECO:0007669"/>
    <property type="project" value="InterPro"/>
</dbReference>
<evidence type="ECO:0000256" key="1">
    <source>
        <dbReference type="ARBA" id="ARBA00004305"/>
    </source>
</evidence>
<dbReference type="EC" id="2.7.7.3" evidence="4"/>
<dbReference type="CDD" id="cd02022">
    <property type="entry name" value="DPCK"/>
    <property type="match status" value="1"/>
</dbReference>
<name>A0A6A4X7G6_AMPAM</name>
<gene>
    <name evidence="23" type="primary">COASY</name>
    <name evidence="23" type="ORF">FJT64_015352</name>
</gene>
<evidence type="ECO:0000256" key="19">
    <source>
        <dbReference type="ARBA" id="ARBA00061673"/>
    </source>
</evidence>
<dbReference type="PROSITE" id="PS51219">
    <property type="entry name" value="DPCK"/>
    <property type="match status" value="1"/>
</dbReference>
<evidence type="ECO:0000256" key="4">
    <source>
        <dbReference type="ARBA" id="ARBA00012392"/>
    </source>
</evidence>
<evidence type="ECO:0000256" key="17">
    <source>
        <dbReference type="ARBA" id="ARBA00060565"/>
    </source>
</evidence>
<dbReference type="PANTHER" id="PTHR10695:SF46">
    <property type="entry name" value="BIFUNCTIONAL COENZYME A SYNTHASE-RELATED"/>
    <property type="match status" value="1"/>
</dbReference>
<evidence type="ECO:0000256" key="6">
    <source>
        <dbReference type="ARBA" id="ARBA00022553"/>
    </source>
</evidence>
<dbReference type="InterPro" id="IPR001977">
    <property type="entry name" value="Depp_CoAkinase"/>
</dbReference>
<keyword evidence="10" id="KW-0418">Kinase</keyword>
<comment type="function">
    <text evidence="16">Bifunctional enzyme that catalyzes the fourth and fifth sequential steps of CoA biosynthetic pathway. The fourth reaction is catalyzed by the phosphopantetheine adenylyltransferase, coded by the coaD domain; the fifth reaction is catalyzed by the dephospho-CoA kinase, coded by the coaE domain. May act as a point of CoA biosynthesis regulation.</text>
</comment>
<keyword evidence="24" id="KW-1185">Reference proteome</keyword>
<evidence type="ECO:0000313" key="23">
    <source>
        <dbReference type="EMBL" id="KAF0314173.1"/>
    </source>
</evidence>
<feature type="domain" description="Cytidyltransferase-like" evidence="22">
    <location>
        <begin position="178"/>
        <end position="320"/>
    </location>
</feature>
<dbReference type="OrthoDB" id="330671at2759"/>
<evidence type="ECO:0000256" key="9">
    <source>
        <dbReference type="ARBA" id="ARBA00022741"/>
    </source>
</evidence>
<dbReference type="GO" id="GO:0005524">
    <property type="term" value="F:ATP binding"/>
    <property type="evidence" value="ECO:0007669"/>
    <property type="project" value="UniProtKB-KW"/>
</dbReference>
<sequence>MSTTGLLVLTSSLGQLAPQLQQLLTSAARCVSGRLYVQLLPGQQSLAAAAALPAYRPLLYWDVVCRLYAESARACPQLDVRVLLSHLKRRQLRAQTAAAVDVLLLERPCAGAEQFAAGQVSRRGHHLQTIALQTGEPLTAETAGLCAAPDELPDRWLGAQAEPDNALAVDAVYDKVALGGTFDGIHNGHKVLLTAGLMRCRQELTVGVTDGQMNNKKTLKELMAPCLERVQLVTDLLADLDCTVRPRVVPITDPLGPTATEADLQLLVVSEETRRGAQMVADERRRRQLPPMDVYTVPLLAAPDRQAAEEPKISSSTLRMRRLGTARRPRLGVPRRAGGPYVIGLTGSAASGKSSVARRLAGLGAHVIDCDKLGHAAYAPDTPCHAQLRQLFGEDIVAADGRIDRQRLGAHVFGDPAALRRLTDCVWPEIARLAERRLAALGAGQVAVLDAAVLLEAGWDAQLCDEVWVALVPRDEALRRAVRRDGISEQAAARRLDAQMSNEERVAAATVVISTLWEPEVTQQQVERAWSQLRADLGHDLEHLDDGA</sequence>
<dbReference type="AlphaFoldDB" id="A0A6A4X7G6"/>
<dbReference type="GO" id="GO:0004140">
    <property type="term" value="F:dephospho-CoA kinase activity"/>
    <property type="evidence" value="ECO:0007669"/>
    <property type="project" value="UniProtKB-EC"/>
</dbReference>
<keyword evidence="6" id="KW-0597">Phosphoprotein</keyword>
<comment type="catalytic activity">
    <reaction evidence="14">
        <text>(R)-4'-phosphopantetheine + ATP + H(+) = 3'-dephospho-CoA + diphosphate</text>
        <dbReference type="Rhea" id="RHEA:19801"/>
        <dbReference type="ChEBI" id="CHEBI:15378"/>
        <dbReference type="ChEBI" id="CHEBI:30616"/>
        <dbReference type="ChEBI" id="CHEBI:33019"/>
        <dbReference type="ChEBI" id="CHEBI:57328"/>
        <dbReference type="ChEBI" id="CHEBI:61723"/>
        <dbReference type="EC" id="2.7.7.3"/>
    </reaction>
    <physiologicalReaction direction="left-to-right" evidence="14">
        <dbReference type="Rhea" id="RHEA:19802"/>
    </physiologicalReaction>
</comment>
<evidence type="ECO:0000256" key="7">
    <source>
        <dbReference type="ARBA" id="ARBA00022679"/>
    </source>
</evidence>
<evidence type="ECO:0000256" key="15">
    <source>
        <dbReference type="ARBA" id="ARBA00051912"/>
    </source>
</evidence>
<evidence type="ECO:0000256" key="8">
    <source>
        <dbReference type="ARBA" id="ARBA00022695"/>
    </source>
</evidence>
<comment type="pathway">
    <text evidence="17">Cofactor biosynthesis; coenzyme A biosynthesis; CoA from (R)-pantothenate: step 4/5.</text>
</comment>
<keyword evidence="11" id="KW-0067">ATP-binding</keyword>
<organism evidence="23 24">
    <name type="scientific">Amphibalanus amphitrite</name>
    <name type="common">Striped barnacle</name>
    <name type="synonym">Balanus amphitrite</name>
    <dbReference type="NCBI Taxonomy" id="1232801"/>
    <lineage>
        <taxon>Eukaryota</taxon>
        <taxon>Metazoa</taxon>
        <taxon>Ecdysozoa</taxon>
        <taxon>Arthropoda</taxon>
        <taxon>Crustacea</taxon>
        <taxon>Multicrustacea</taxon>
        <taxon>Cirripedia</taxon>
        <taxon>Thoracica</taxon>
        <taxon>Thoracicalcarea</taxon>
        <taxon>Balanomorpha</taxon>
        <taxon>Balanoidea</taxon>
        <taxon>Balanidae</taxon>
        <taxon>Amphibalaninae</taxon>
        <taxon>Amphibalanus</taxon>
    </lineage>
</organism>
<keyword evidence="8" id="KW-0548">Nucleotidyltransferase</keyword>
<reference evidence="23 24" key="1">
    <citation type="submission" date="2019-07" db="EMBL/GenBank/DDBJ databases">
        <title>Draft genome assembly of a fouling barnacle, Amphibalanus amphitrite (Darwin, 1854): The first reference genome for Thecostraca.</title>
        <authorList>
            <person name="Kim W."/>
        </authorList>
    </citation>
    <scope>NUCLEOTIDE SEQUENCE [LARGE SCALE GENOMIC DNA]</scope>
    <source>
        <strain evidence="23">SNU_AA5</strain>
        <tissue evidence="23">Soma without cirri and trophi</tissue>
    </source>
</reference>
<dbReference type="FunFam" id="3.40.50.620:FF:000089">
    <property type="entry name" value="Bifunctional coenzyme A synthase"/>
    <property type="match status" value="1"/>
</dbReference>
<comment type="subunit">
    <text evidence="3">Monomer.</text>
</comment>
<protein>
    <recommendedName>
        <fullName evidence="21">Bifunctional coenzyme A synthase</fullName>
        <ecNumber evidence="20">2.7.1.24</ecNumber>
        <ecNumber evidence="4">2.7.7.3</ecNumber>
    </recommendedName>
</protein>
<evidence type="ECO:0000259" key="22">
    <source>
        <dbReference type="Pfam" id="PF01467"/>
    </source>
</evidence>
<dbReference type="Gene3D" id="3.40.50.620">
    <property type="entry name" value="HUPs"/>
    <property type="match status" value="1"/>
</dbReference>
<dbReference type="InterPro" id="IPR027417">
    <property type="entry name" value="P-loop_NTPase"/>
</dbReference>
<dbReference type="Pfam" id="PF01467">
    <property type="entry name" value="CTP_transf_like"/>
    <property type="match status" value="1"/>
</dbReference>
<keyword evidence="5" id="KW-0963">Cytoplasm</keyword>
<evidence type="ECO:0000256" key="16">
    <source>
        <dbReference type="ARBA" id="ARBA00059677"/>
    </source>
</evidence>
<comment type="subcellular location">
    <subcellularLocation>
        <location evidence="2">Cytoplasm</location>
    </subcellularLocation>
    <subcellularLocation>
        <location evidence="1">Mitochondrion matrix</location>
    </subcellularLocation>
</comment>
<comment type="similarity">
    <text evidence="19">In the central section; belongs to the eukaryotic CoaD family.</text>
</comment>
<comment type="catalytic activity">
    <reaction evidence="15">
        <text>3'-dephospho-CoA + ATP = ADP + CoA + H(+)</text>
        <dbReference type="Rhea" id="RHEA:18245"/>
        <dbReference type="ChEBI" id="CHEBI:15378"/>
        <dbReference type="ChEBI" id="CHEBI:30616"/>
        <dbReference type="ChEBI" id="CHEBI:57287"/>
        <dbReference type="ChEBI" id="CHEBI:57328"/>
        <dbReference type="ChEBI" id="CHEBI:456216"/>
        <dbReference type="EC" id="2.7.1.24"/>
    </reaction>
    <physiologicalReaction direction="left-to-right" evidence="15">
        <dbReference type="Rhea" id="RHEA:18246"/>
    </physiologicalReaction>
</comment>
<evidence type="ECO:0000256" key="5">
    <source>
        <dbReference type="ARBA" id="ARBA00022490"/>
    </source>
</evidence>
<dbReference type="GO" id="GO:0004595">
    <property type="term" value="F:pantetheine-phosphate adenylyltransferase activity"/>
    <property type="evidence" value="ECO:0007669"/>
    <property type="project" value="UniProtKB-EC"/>
</dbReference>
<dbReference type="HAMAP" id="MF_00376">
    <property type="entry name" value="Dephospho_CoA_kinase"/>
    <property type="match status" value="1"/>
</dbReference>
<dbReference type="SUPFAM" id="SSF52540">
    <property type="entry name" value="P-loop containing nucleoside triphosphate hydrolases"/>
    <property type="match status" value="1"/>
</dbReference>
<dbReference type="GO" id="GO:0005759">
    <property type="term" value="C:mitochondrial matrix"/>
    <property type="evidence" value="ECO:0007669"/>
    <property type="project" value="UniProtKB-SubCell"/>
</dbReference>
<dbReference type="Pfam" id="PF01121">
    <property type="entry name" value="CoaE"/>
    <property type="match status" value="1"/>
</dbReference>
<accession>A0A6A4X7G6</accession>
<evidence type="ECO:0000256" key="14">
    <source>
        <dbReference type="ARBA" id="ARBA00051310"/>
    </source>
</evidence>
<evidence type="ECO:0000256" key="11">
    <source>
        <dbReference type="ARBA" id="ARBA00022840"/>
    </source>
</evidence>
<proteinExistence type="inferred from homology"/>
<dbReference type="NCBIfam" id="TIGR00152">
    <property type="entry name" value="dephospho-CoA kinase"/>
    <property type="match status" value="1"/>
</dbReference>
<keyword evidence="12" id="KW-0496">Mitochondrion</keyword>
<dbReference type="InterPro" id="IPR014729">
    <property type="entry name" value="Rossmann-like_a/b/a_fold"/>
</dbReference>
<dbReference type="Proteomes" id="UP000440578">
    <property type="component" value="Unassembled WGS sequence"/>
</dbReference>
<evidence type="ECO:0000256" key="13">
    <source>
        <dbReference type="ARBA" id="ARBA00023268"/>
    </source>
</evidence>
<keyword evidence="9" id="KW-0547">Nucleotide-binding</keyword>
<dbReference type="InterPro" id="IPR004821">
    <property type="entry name" value="Cyt_trans-like"/>
</dbReference>
<evidence type="ECO:0000313" key="24">
    <source>
        <dbReference type="Proteomes" id="UP000440578"/>
    </source>
</evidence>